<dbReference type="InterPro" id="IPR036250">
    <property type="entry name" value="AcylCo_DH-like_C"/>
</dbReference>
<keyword evidence="5" id="KW-0560">Oxidoreductase</keyword>
<organism evidence="7 8">
    <name type="scientific">Orrella marina</name>
    <dbReference type="NCBI Taxonomy" id="2163011"/>
    <lineage>
        <taxon>Bacteria</taxon>
        <taxon>Pseudomonadati</taxon>
        <taxon>Pseudomonadota</taxon>
        <taxon>Betaproteobacteria</taxon>
        <taxon>Burkholderiales</taxon>
        <taxon>Alcaligenaceae</taxon>
        <taxon>Orrella</taxon>
    </lineage>
</organism>
<dbReference type="Gene3D" id="1.10.540.10">
    <property type="entry name" value="Acyl-CoA dehydrogenase/oxidase, N-terminal domain"/>
    <property type="match status" value="1"/>
</dbReference>
<comment type="similarity">
    <text evidence="2">Belongs to the acyl-CoA dehydrogenase family.</text>
</comment>
<dbReference type="Gene3D" id="1.20.140.10">
    <property type="entry name" value="Butyryl-CoA Dehydrogenase, subunit A, domain 3"/>
    <property type="match status" value="1"/>
</dbReference>
<dbReference type="OrthoDB" id="2450120at2"/>
<keyword evidence="3" id="KW-0285">Flavoprotein</keyword>
<dbReference type="RefSeq" id="WP_108620968.1">
    <property type="nucleotide sequence ID" value="NZ_CP028901.1"/>
</dbReference>
<keyword evidence="8" id="KW-1185">Reference proteome</keyword>
<dbReference type="GO" id="GO:0003995">
    <property type="term" value="F:acyl-CoA dehydrogenase activity"/>
    <property type="evidence" value="ECO:0007669"/>
    <property type="project" value="TreeGrafter"/>
</dbReference>
<evidence type="ECO:0000313" key="8">
    <source>
        <dbReference type="Proteomes" id="UP000244571"/>
    </source>
</evidence>
<evidence type="ECO:0000313" key="7">
    <source>
        <dbReference type="EMBL" id="AWB33539.1"/>
    </source>
</evidence>
<sequence>MQNELFDTMDRQLAEICTPGVIREIEAGGDSHRLWGSIADSGFADLMLSEQAGGAGLGWTDAWSVLFAAGRHAVVVPFGSTLFARAVLEQMGQPVSADKSMAVSGFGHIDSQGRLVAQSVNAVAVADELLVQAGETVYQIATSSPFCTLERTGGPACLDANVVVTQPDPIGNLPVGTIASGLGLVLAIQLAGVADRVLSMTLNYANERQQFGKSIGRFQAVQQQITEMSERVYAMRMASQIGARSVNWQPCSLQAALAKSQTSACAARVASIAHAVHGAIGVTQEYDLQIYTRKLYEWARAGGGEQYWAAQIGRSALESQQELLDFTREKMFGGSPPAS</sequence>
<evidence type="ECO:0000256" key="3">
    <source>
        <dbReference type="ARBA" id="ARBA00022630"/>
    </source>
</evidence>
<comment type="cofactor">
    <cofactor evidence="1">
        <name>FAD</name>
        <dbReference type="ChEBI" id="CHEBI:57692"/>
    </cofactor>
</comment>
<evidence type="ECO:0000256" key="2">
    <source>
        <dbReference type="ARBA" id="ARBA00009347"/>
    </source>
</evidence>
<evidence type="ECO:0000256" key="5">
    <source>
        <dbReference type="ARBA" id="ARBA00023002"/>
    </source>
</evidence>
<gene>
    <name evidence="7" type="ORF">DBV39_07255</name>
</gene>
<dbReference type="SUPFAM" id="SSF56645">
    <property type="entry name" value="Acyl-CoA dehydrogenase NM domain-like"/>
    <property type="match status" value="1"/>
</dbReference>
<protein>
    <submittedName>
        <fullName evidence="7">Acyl-CoA dehydrogenase</fullName>
    </submittedName>
</protein>
<name>A0A2R4XIJ4_9BURK</name>
<dbReference type="EMBL" id="CP028901">
    <property type="protein sequence ID" value="AWB33539.1"/>
    <property type="molecule type" value="Genomic_DNA"/>
</dbReference>
<evidence type="ECO:0000256" key="1">
    <source>
        <dbReference type="ARBA" id="ARBA00001974"/>
    </source>
</evidence>
<dbReference type="PANTHER" id="PTHR43884">
    <property type="entry name" value="ACYL-COA DEHYDROGENASE"/>
    <property type="match status" value="1"/>
</dbReference>
<dbReference type="KEGG" id="boz:DBV39_07255"/>
<dbReference type="InterPro" id="IPR037069">
    <property type="entry name" value="AcylCoA_DH/ox_N_sf"/>
</dbReference>
<feature type="domain" description="Acyl-CoA dehydrogenase/oxidase C-terminal" evidence="6">
    <location>
        <begin position="185"/>
        <end position="314"/>
    </location>
</feature>
<dbReference type="InterPro" id="IPR009075">
    <property type="entry name" value="AcylCo_DH/oxidase_C"/>
</dbReference>
<accession>A0A2R4XIJ4</accession>
<dbReference type="SUPFAM" id="SSF47203">
    <property type="entry name" value="Acyl-CoA dehydrogenase C-terminal domain-like"/>
    <property type="match status" value="1"/>
</dbReference>
<evidence type="ECO:0000256" key="4">
    <source>
        <dbReference type="ARBA" id="ARBA00022827"/>
    </source>
</evidence>
<proteinExistence type="inferred from homology"/>
<keyword evidence="4" id="KW-0274">FAD</keyword>
<dbReference type="Pfam" id="PF00441">
    <property type="entry name" value="Acyl-CoA_dh_1"/>
    <property type="match status" value="1"/>
</dbReference>
<reference evidence="7 8" key="1">
    <citation type="submission" date="2018-04" db="EMBL/GenBank/DDBJ databases">
        <title>Bordetella sp. HZ20 isolated from seawater.</title>
        <authorList>
            <person name="Sun C."/>
        </authorList>
    </citation>
    <scope>NUCLEOTIDE SEQUENCE [LARGE SCALE GENOMIC DNA]</scope>
    <source>
        <strain evidence="7 8">HZ20</strain>
    </source>
</reference>
<evidence type="ECO:0000259" key="6">
    <source>
        <dbReference type="Pfam" id="PF00441"/>
    </source>
</evidence>
<dbReference type="Proteomes" id="UP000244571">
    <property type="component" value="Chromosome"/>
</dbReference>
<dbReference type="GO" id="GO:0050660">
    <property type="term" value="F:flavin adenine dinucleotide binding"/>
    <property type="evidence" value="ECO:0007669"/>
    <property type="project" value="InterPro"/>
</dbReference>
<dbReference type="InterPro" id="IPR009100">
    <property type="entry name" value="AcylCoA_DH/oxidase_NM_dom_sf"/>
</dbReference>
<dbReference type="AlphaFoldDB" id="A0A2R4XIJ4"/>
<dbReference type="PANTHER" id="PTHR43884:SF20">
    <property type="entry name" value="ACYL-COA DEHYDROGENASE FADE28"/>
    <property type="match status" value="1"/>
</dbReference>